<sequence length="244" mass="27388">MSPSPFQQQFFAQMSHPHWGDELFDEVADTVYFVKDLSGRYVAVNETLVRRCGAASKKDLIGKTAAEVFPAPLGEDYTRQDLALIQGEPDITNRLELHLYPGGESGWCLTWKKALRGQSGDVIGLSGISRDVNSTPDDVESLEGLSKVLSHIRDHLDEPLTLGDLERATRLSAFQIKQRIKRLFGISPRQYIMRSRIESARHQLTYTNLPLSEIALACGFGDQSSFTRQFKRSVGITPKAYRDQ</sequence>
<dbReference type="PROSITE" id="PS01124">
    <property type="entry name" value="HTH_ARAC_FAMILY_2"/>
    <property type="match status" value="1"/>
</dbReference>
<organism evidence="5 6">
    <name type="scientific">Roseibacillus persicicus</name>
    <dbReference type="NCBI Taxonomy" id="454148"/>
    <lineage>
        <taxon>Bacteria</taxon>
        <taxon>Pseudomonadati</taxon>
        <taxon>Verrucomicrobiota</taxon>
        <taxon>Verrucomicrobiia</taxon>
        <taxon>Verrucomicrobiales</taxon>
        <taxon>Verrucomicrobiaceae</taxon>
        <taxon>Roseibacillus</taxon>
    </lineage>
</organism>
<dbReference type="InterPro" id="IPR013656">
    <property type="entry name" value="PAS_4"/>
</dbReference>
<dbReference type="InterPro" id="IPR035965">
    <property type="entry name" value="PAS-like_dom_sf"/>
</dbReference>
<dbReference type="PANTHER" id="PTHR43280:SF28">
    <property type="entry name" value="HTH-TYPE TRANSCRIPTIONAL ACTIVATOR RHAS"/>
    <property type="match status" value="1"/>
</dbReference>
<dbReference type="PRINTS" id="PR00032">
    <property type="entry name" value="HTHARAC"/>
</dbReference>
<name>A0A918TRY6_9BACT</name>
<proteinExistence type="predicted"/>
<dbReference type="SMART" id="SM00342">
    <property type="entry name" value="HTH_ARAC"/>
    <property type="match status" value="1"/>
</dbReference>
<comment type="caution">
    <text evidence="5">The sequence shown here is derived from an EMBL/GenBank/DDBJ whole genome shotgun (WGS) entry which is preliminary data.</text>
</comment>
<evidence type="ECO:0000256" key="1">
    <source>
        <dbReference type="ARBA" id="ARBA00023015"/>
    </source>
</evidence>
<keyword evidence="1" id="KW-0805">Transcription regulation</keyword>
<dbReference type="PROSITE" id="PS00041">
    <property type="entry name" value="HTH_ARAC_FAMILY_1"/>
    <property type="match status" value="1"/>
</dbReference>
<evidence type="ECO:0000313" key="5">
    <source>
        <dbReference type="EMBL" id="GHC60593.1"/>
    </source>
</evidence>
<gene>
    <name evidence="5" type="ORF">GCM10007100_29970</name>
</gene>
<dbReference type="Gene3D" id="3.30.450.20">
    <property type="entry name" value="PAS domain"/>
    <property type="match status" value="1"/>
</dbReference>
<dbReference type="InterPro" id="IPR020449">
    <property type="entry name" value="Tscrpt_reg_AraC-type_HTH"/>
</dbReference>
<protein>
    <submittedName>
        <fullName evidence="5">Transcriptional regulator</fullName>
    </submittedName>
</protein>
<dbReference type="RefSeq" id="WP_377047572.1">
    <property type="nucleotide sequence ID" value="NZ_JBHLZH010000019.1"/>
</dbReference>
<dbReference type="InterPro" id="IPR000014">
    <property type="entry name" value="PAS"/>
</dbReference>
<evidence type="ECO:0000256" key="2">
    <source>
        <dbReference type="ARBA" id="ARBA00023125"/>
    </source>
</evidence>
<reference evidence="5" key="2">
    <citation type="submission" date="2020-09" db="EMBL/GenBank/DDBJ databases">
        <authorList>
            <person name="Sun Q."/>
            <person name="Kim S."/>
        </authorList>
    </citation>
    <scope>NUCLEOTIDE SEQUENCE</scope>
    <source>
        <strain evidence="5">KCTC 12988</strain>
    </source>
</reference>
<dbReference type="GO" id="GO:0043565">
    <property type="term" value="F:sequence-specific DNA binding"/>
    <property type="evidence" value="ECO:0007669"/>
    <property type="project" value="InterPro"/>
</dbReference>
<dbReference type="InterPro" id="IPR018060">
    <property type="entry name" value="HTH_AraC"/>
</dbReference>
<feature type="domain" description="HTH araC/xylS-type" evidence="4">
    <location>
        <begin position="146"/>
        <end position="244"/>
    </location>
</feature>
<dbReference type="GO" id="GO:0003700">
    <property type="term" value="F:DNA-binding transcription factor activity"/>
    <property type="evidence" value="ECO:0007669"/>
    <property type="project" value="InterPro"/>
</dbReference>
<evidence type="ECO:0000313" key="6">
    <source>
        <dbReference type="Proteomes" id="UP000644507"/>
    </source>
</evidence>
<evidence type="ECO:0000256" key="3">
    <source>
        <dbReference type="ARBA" id="ARBA00023163"/>
    </source>
</evidence>
<dbReference type="NCBIfam" id="TIGR00229">
    <property type="entry name" value="sensory_box"/>
    <property type="match status" value="1"/>
</dbReference>
<dbReference type="SUPFAM" id="SSF55785">
    <property type="entry name" value="PYP-like sensor domain (PAS domain)"/>
    <property type="match status" value="1"/>
</dbReference>
<dbReference type="InterPro" id="IPR009057">
    <property type="entry name" value="Homeodomain-like_sf"/>
</dbReference>
<dbReference type="SUPFAM" id="SSF46689">
    <property type="entry name" value="Homeodomain-like"/>
    <property type="match status" value="2"/>
</dbReference>
<dbReference type="EMBL" id="BMXI01000013">
    <property type="protein sequence ID" value="GHC60593.1"/>
    <property type="molecule type" value="Genomic_DNA"/>
</dbReference>
<keyword evidence="6" id="KW-1185">Reference proteome</keyword>
<dbReference type="AlphaFoldDB" id="A0A918TRY6"/>
<evidence type="ECO:0000259" key="4">
    <source>
        <dbReference type="PROSITE" id="PS01124"/>
    </source>
</evidence>
<dbReference type="Proteomes" id="UP000644507">
    <property type="component" value="Unassembled WGS sequence"/>
</dbReference>
<keyword evidence="2" id="KW-0238">DNA-binding</keyword>
<reference evidence="5" key="1">
    <citation type="journal article" date="2014" name="Int. J. Syst. Evol. Microbiol.">
        <title>Complete genome sequence of Corynebacterium casei LMG S-19264T (=DSM 44701T), isolated from a smear-ripened cheese.</title>
        <authorList>
            <consortium name="US DOE Joint Genome Institute (JGI-PGF)"/>
            <person name="Walter F."/>
            <person name="Albersmeier A."/>
            <person name="Kalinowski J."/>
            <person name="Ruckert C."/>
        </authorList>
    </citation>
    <scope>NUCLEOTIDE SEQUENCE</scope>
    <source>
        <strain evidence="5">KCTC 12988</strain>
    </source>
</reference>
<dbReference type="PANTHER" id="PTHR43280">
    <property type="entry name" value="ARAC-FAMILY TRANSCRIPTIONAL REGULATOR"/>
    <property type="match status" value="1"/>
</dbReference>
<dbReference type="Pfam" id="PF08448">
    <property type="entry name" value="PAS_4"/>
    <property type="match status" value="1"/>
</dbReference>
<dbReference type="InterPro" id="IPR018062">
    <property type="entry name" value="HTH_AraC-typ_CS"/>
</dbReference>
<keyword evidence="3" id="KW-0804">Transcription</keyword>
<accession>A0A918TRY6</accession>
<dbReference type="Gene3D" id="1.10.10.60">
    <property type="entry name" value="Homeodomain-like"/>
    <property type="match status" value="2"/>
</dbReference>
<dbReference type="CDD" id="cd00130">
    <property type="entry name" value="PAS"/>
    <property type="match status" value="1"/>
</dbReference>
<dbReference type="Pfam" id="PF12833">
    <property type="entry name" value="HTH_18"/>
    <property type="match status" value="1"/>
</dbReference>